<evidence type="ECO:0000313" key="5">
    <source>
        <dbReference type="Proteomes" id="UP000029644"/>
    </source>
</evidence>
<protein>
    <submittedName>
        <fullName evidence="4">Putative TonB-dependent receptor</fullName>
    </submittedName>
</protein>
<organism evidence="4 5">
    <name type="scientific">Algibacter lectus</name>
    <dbReference type="NCBI Taxonomy" id="221126"/>
    <lineage>
        <taxon>Bacteria</taxon>
        <taxon>Pseudomonadati</taxon>
        <taxon>Bacteroidota</taxon>
        <taxon>Flavobacteriia</taxon>
        <taxon>Flavobacteriales</taxon>
        <taxon>Flavobacteriaceae</taxon>
        <taxon>Algibacter</taxon>
    </lineage>
</organism>
<dbReference type="AlphaFoldDB" id="A0A090VHB8"/>
<accession>A0A090VHB8</accession>
<sequence>MFLDYQINQNWFAGANLFYTGERKDQFFLTTSTPQTVTLDSYFDANAHVGYHVTEQISVFAKANNIANNNYERWQNTPVQAIQFLAGATFKFDF</sequence>
<evidence type="ECO:0000256" key="1">
    <source>
        <dbReference type="ARBA" id="ARBA00004442"/>
    </source>
</evidence>
<dbReference type="EMBL" id="BBNQ01000016">
    <property type="protein sequence ID" value="GAL64136.1"/>
    <property type="molecule type" value="Genomic_DNA"/>
</dbReference>
<dbReference type="Gene3D" id="2.40.170.20">
    <property type="entry name" value="TonB-dependent receptor, beta-barrel domain"/>
    <property type="match status" value="1"/>
</dbReference>
<comment type="subcellular location">
    <subcellularLocation>
        <location evidence="1">Cell outer membrane</location>
    </subcellularLocation>
</comment>
<keyword evidence="3" id="KW-0998">Cell outer membrane</keyword>
<reference evidence="4 5" key="1">
    <citation type="journal article" date="2014" name="Genome Announc.">
        <title>Draft Genome Sequences of Marine Flavobacterium Algibacter lectus Strains SS8 and NR4.</title>
        <authorList>
            <person name="Takatani N."/>
            <person name="Nakanishi M."/>
            <person name="Meirelles P."/>
            <person name="Mino S."/>
            <person name="Suda W."/>
            <person name="Oshima K."/>
            <person name="Hattori M."/>
            <person name="Ohkuma M."/>
            <person name="Hosokawa M."/>
            <person name="Miyashita K."/>
            <person name="Thompson F.L."/>
            <person name="Niwa A."/>
            <person name="Sawabe T."/>
            <person name="Sawabe T."/>
        </authorList>
    </citation>
    <scope>NUCLEOTIDE SEQUENCE [LARGE SCALE GENOMIC DNA]</scope>
    <source>
        <strain evidence="4 5">JCM 19300</strain>
    </source>
</reference>
<dbReference type="SUPFAM" id="SSF56935">
    <property type="entry name" value="Porins"/>
    <property type="match status" value="1"/>
</dbReference>
<dbReference type="GO" id="GO:0009279">
    <property type="term" value="C:cell outer membrane"/>
    <property type="evidence" value="ECO:0007669"/>
    <property type="project" value="UniProtKB-SubCell"/>
</dbReference>
<name>A0A090VHB8_9FLAO</name>
<evidence type="ECO:0000313" key="4">
    <source>
        <dbReference type="EMBL" id="GAL64136.1"/>
    </source>
</evidence>
<dbReference type="Proteomes" id="UP000029644">
    <property type="component" value="Unassembled WGS sequence"/>
</dbReference>
<evidence type="ECO:0000256" key="3">
    <source>
        <dbReference type="ARBA" id="ARBA00023237"/>
    </source>
</evidence>
<evidence type="ECO:0000256" key="2">
    <source>
        <dbReference type="ARBA" id="ARBA00023136"/>
    </source>
</evidence>
<dbReference type="InterPro" id="IPR036942">
    <property type="entry name" value="Beta-barrel_TonB_sf"/>
</dbReference>
<keyword evidence="2" id="KW-0472">Membrane</keyword>
<comment type="caution">
    <text evidence="4">The sequence shown here is derived from an EMBL/GenBank/DDBJ whole genome shotgun (WGS) entry which is preliminary data.</text>
</comment>
<gene>
    <name evidence="4" type="ORF">JCM19300_2289</name>
</gene>
<keyword evidence="4" id="KW-0675">Receptor</keyword>
<proteinExistence type="predicted"/>